<reference evidence="6" key="1">
    <citation type="submission" date="2016-11" db="UniProtKB">
        <authorList>
            <consortium name="WormBaseParasite"/>
        </authorList>
    </citation>
    <scope>IDENTIFICATION</scope>
</reference>
<dbReference type="Proteomes" id="UP000095284">
    <property type="component" value="Unplaced"/>
</dbReference>
<evidence type="ECO:0000256" key="1">
    <source>
        <dbReference type="ARBA" id="ARBA00005702"/>
    </source>
</evidence>
<evidence type="ECO:0000256" key="2">
    <source>
        <dbReference type="ARBA" id="ARBA00023054"/>
    </source>
</evidence>
<feature type="compositionally biased region" description="Polar residues" evidence="4">
    <location>
        <begin position="186"/>
        <end position="203"/>
    </location>
</feature>
<dbReference type="PANTHER" id="PTHR19307:SF14">
    <property type="entry name" value="TUMOR PROTEIN D52"/>
    <property type="match status" value="1"/>
</dbReference>
<dbReference type="GO" id="GO:0005737">
    <property type="term" value="C:cytoplasm"/>
    <property type="evidence" value="ECO:0007669"/>
    <property type="project" value="TreeGrafter"/>
</dbReference>
<evidence type="ECO:0000256" key="4">
    <source>
        <dbReference type="SAM" id="MobiDB-lite"/>
    </source>
</evidence>
<sequence>MDNEMRLVAGTLAALRLPFLTSHVFVFARFVQIWNNKVIILQIMSIPGVETGDEHIGEAGANLTEPERELLKEELKKTEEEINTLRQVLASRQKHAQLLKHKLGITPFAELSQELQQQLRTVRDTPVYQKTSEVVSGTAESVSNKFQDMRNSSLFKSFESKLGSAFTNAKMAASTSFDHLAGVARPQSQAGSPQKETPTSPLS</sequence>
<evidence type="ECO:0000256" key="3">
    <source>
        <dbReference type="SAM" id="Coils"/>
    </source>
</evidence>
<evidence type="ECO:0000313" key="5">
    <source>
        <dbReference type="Proteomes" id="UP000095284"/>
    </source>
</evidence>
<accession>A0A1I7SM69</accession>
<feature type="region of interest" description="Disordered" evidence="4">
    <location>
        <begin position="180"/>
        <end position="203"/>
    </location>
</feature>
<dbReference type="InterPro" id="IPR007327">
    <property type="entry name" value="TPD52"/>
</dbReference>
<dbReference type="WBParaSite" id="BXY_1415300.1">
    <property type="protein sequence ID" value="BXY_1415300.1"/>
    <property type="gene ID" value="BXY_1415300"/>
</dbReference>
<dbReference type="eggNOG" id="KOG4010">
    <property type="taxonomic scope" value="Eukaryota"/>
</dbReference>
<dbReference type="PANTHER" id="PTHR19307">
    <property type="entry name" value="TUMOR PROTEIN D52"/>
    <property type="match status" value="1"/>
</dbReference>
<organism evidence="5 6">
    <name type="scientific">Bursaphelenchus xylophilus</name>
    <name type="common">Pinewood nematode worm</name>
    <name type="synonym">Aphelenchoides xylophilus</name>
    <dbReference type="NCBI Taxonomy" id="6326"/>
    <lineage>
        <taxon>Eukaryota</taxon>
        <taxon>Metazoa</taxon>
        <taxon>Ecdysozoa</taxon>
        <taxon>Nematoda</taxon>
        <taxon>Chromadorea</taxon>
        <taxon>Rhabditida</taxon>
        <taxon>Tylenchina</taxon>
        <taxon>Tylenchomorpha</taxon>
        <taxon>Aphelenchoidea</taxon>
        <taxon>Aphelenchoididae</taxon>
        <taxon>Bursaphelenchus</taxon>
    </lineage>
</organism>
<feature type="coiled-coil region" evidence="3">
    <location>
        <begin position="68"/>
        <end position="95"/>
    </location>
</feature>
<proteinExistence type="inferred from homology"/>
<comment type="similarity">
    <text evidence="1">Belongs to the TPD52 family.</text>
</comment>
<name>A0A1I7SM69_BURXY</name>
<keyword evidence="2 3" id="KW-0175">Coiled coil</keyword>
<evidence type="ECO:0000313" key="6">
    <source>
        <dbReference type="WBParaSite" id="BXY_1415300.1"/>
    </source>
</evidence>
<dbReference type="Pfam" id="PF04201">
    <property type="entry name" value="TPD52"/>
    <property type="match status" value="1"/>
</dbReference>
<protein>
    <submittedName>
        <fullName evidence="6">Tumor protein D52</fullName>
    </submittedName>
</protein>
<dbReference type="AlphaFoldDB" id="A0A1I7SM69"/>